<dbReference type="Gramene" id="OB01G18610.1">
    <property type="protein sequence ID" value="OB01G18610.1"/>
    <property type="gene ID" value="OB01G18610"/>
</dbReference>
<feature type="region of interest" description="Disordered" evidence="1">
    <location>
        <begin position="1"/>
        <end position="27"/>
    </location>
</feature>
<reference evidence="2" key="1">
    <citation type="journal article" date="2013" name="Nat. Commun.">
        <title>Whole-genome sequencing of Oryza brachyantha reveals mechanisms underlying Oryza genome evolution.</title>
        <authorList>
            <person name="Chen J."/>
            <person name="Huang Q."/>
            <person name="Gao D."/>
            <person name="Wang J."/>
            <person name="Lang Y."/>
            <person name="Liu T."/>
            <person name="Li B."/>
            <person name="Bai Z."/>
            <person name="Luis Goicoechea J."/>
            <person name="Liang C."/>
            <person name="Chen C."/>
            <person name="Zhang W."/>
            <person name="Sun S."/>
            <person name="Liao Y."/>
            <person name="Zhang X."/>
            <person name="Yang L."/>
            <person name="Song C."/>
            <person name="Wang M."/>
            <person name="Shi J."/>
            <person name="Liu G."/>
            <person name="Liu J."/>
            <person name="Zhou H."/>
            <person name="Zhou W."/>
            <person name="Yu Q."/>
            <person name="An N."/>
            <person name="Chen Y."/>
            <person name="Cai Q."/>
            <person name="Wang B."/>
            <person name="Liu B."/>
            <person name="Min J."/>
            <person name="Huang Y."/>
            <person name="Wu H."/>
            <person name="Li Z."/>
            <person name="Zhang Y."/>
            <person name="Yin Y."/>
            <person name="Song W."/>
            <person name="Jiang J."/>
            <person name="Jackson S.A."/>
            <person name="Wing R.A."/>
            <person name="Wang J."/>
            <person name="Chen M."/>
        </authorList>
    </citation>
    <scope>NUCLEOTIDE SEQUENCE [LARGE SCALE GENOMIC DNA]</scope>
    <source>
        <strain evidence="2">cv. IRGC 101232</strain>
    </source>
</reference>
<reference evidence="2" key="2">
    <citation type="submission" date="2013-04" db="UniProtKB">
        <authorList>
            <consortium name="EnsemblPlants"/>
        </authorList>
    </citation>
    <scope>IDENTIFICATION</scope>
</reference>
<sequence length="181" mass="19053">FWSPSAPPTKTRRRAPPPPPPPPLPAAPPLVWSHLSLPCSPLPLPPSCPPPPGAVRVPLWFGTGTAIVPDAAAGDLLCRSVSAGDQGRFVEHLPPVSGDVPRDEGEGAFAGVPSEMLPPKKRVLRYQPYVAAWTIQEMADHVGRGQGGFGAVRPAVEEGEVADADGGLRAELLRLRISRPA</sequence>
<dbReference type="HOGENOM" id="CLU_1492786_0_0_1"/>
<proteinExistence type="predicted"/>
<dbReference type="Proteomes" id="UP000006038">
    <property type="component" value="Chromosome 1"/>
</dbReference>
<keyword evidence="3" id="KW-1185">Reference proteome</keyword>
<feature type="compositionally biased region" description="Pro residues" evidence="1">
    <location>
        <begin position="16"/>
        <end position="27"/>
    </location>
</feature>
<evidence type="ECO:0000256" key="1">
    <source>
        <dbReference type="SAM" id="MobiDB-lite"/>
    </source>
</evidence>
<evidence type="ECO:0000313" key="2">
    <source>
        <dbReference type="EnsemblPlants" id="OB01G18610.1"/>
    </source>
</evidence>
<accession>J3KY05</accession>
<protein>
    <submittedName>
        <fullName evidence="2">Uncharacterized protein</fullName>
    </submittedName>
</protein>
<evidence type="ECO:0000313" key="3">
    <source>
        <dbReference type="Proteomes" id="UP000006038"/>
    </source>
</evidence>
<name>J3KY05_ORYBR</name>
<dbReference type="AlphaFoldDB" id="J3KY05"/>
<organism evidence="2">
    <name type="scientific">Oryza brachyantha</name>
    <name type="common">malo sina</name>
    <dbReference type="NCBI Taxonomy" id="4533"/>
    <lineage>
        <taxon>Eukaryota</taxon>
        <taxon>Viridiplantae</taxon>
        <taxon>Streptophyta</taxon>
        <taxon>Embryophyta</taxon>
        <taxon>Tracheophyta</taxon>
        <taxon>Spermatophyta</taxon>
        <taxon>Magnoliopsida</taxon>
        <taxon>Liliopsida</taxon>
        <taxon>Poales</taxon>
        <taxon>Poaceae</taxon>
        <taxon>BOP clade</taxon>
        <taxon>Oryzoideae</taxon>
        <taxon>Oryzeae</taxon>
        <taxon>Oryzinae</taxon>
        <taxon>Oryza</taxon>
    </lineage>
</organism>
<dbReference type="EnsemblPlants" id="OB01G18610.1">
    <property type="protein sequence ID" value="OB01G18610.1"/>
    <property type="gene ID" value="OB01G18610"/>
</dbReference>